<dbReference type="Pfam" id="PF13086">
    <property type="entry name" value="AAA_11"/>
    <property type="match status" value="1"/>
</dbReference>
<keyword evidence="5" id="KW-0067">ATP-binding</keyword>
<evidence type="ECO:0000256" key="1">
    <source>
        <dbReference type="ARBA" id="ARBA00004496"/>
    </source>
</evidence>
<feature type="region of interest" description="Disordered" evidence="9">
    <location>
        <begin position="1"/>
        <end position="33"/>
    </location>
</feature>
<evidence type="ECO:0000313" key="12">
    <source>
        <dbReference type="Proteomes" id="UP000235672"/>
    </source>
</evidence>
<dbReference type="PANTHER" id="PTHR10887:SF445">
    <property type="entry name" value="NFX1-TYPE ZINC FINGER-CONTAINING PROTEIN 1"/>
    <property type="match status" value="1"/>
</dbReference>
<dbReference type="PROSITE" id="PS51981">
    <property type="entry name" value="ZF_RZ"/>
    <property type="match status" value="1"/>
</dbReference>
<evidence type="ECO:0000259" key="10">
    <source>
        <dbReference type="PROSITE" id="PS51981"/>
    </source>
</evidence>
<dbReference type="InterPro" id="IPR047187">
    <property type="entry name" value="SF1_C_Upf1"/>
</dbReference>
<organism evidence="11 12">
    <name type="scientific">Hyaloscypha hepaticicola</name>
    <dbReference type="NCBI Taxonomy" id="2082293"/>
    <lineage>
        <taxon>Eukaryota</taxon>
        <taxon>Fungi</taxon>
        <taxon>Dikarya</taxon>
        <taxon>Ascomycota</taxon>
        <taxon>Pezizomycotina</taxon>
        <taxon>Leotiomycetes</taxon>
        <taxon>Helotiales</taxon>
        <taxon>Hyaloscyphaceae</taxon>
        <taxon>Hyaloscypha</taxon>
    </lineage>
</organism>
<dbReference type="Pfam" id="PF13087">
    <property type="entry name" value="AAA_12"/>
    <property type="match status" value="1"/>
</dbReference>
<dbReference type="Proteomes" id="UP000235672">
    <property type="component" value="Unassembled WGS sequence"/>
</dbReference>
<evidence type="ECO:0000256" key="5">
    <source>
        <dbReference type="ARBA" id="ARBA00022806"/>
    </source>
</evidence>
<evidence type="ECO:0000256" key="2">
    <source>
        <dbReference type="ARBA" id="ARBA00022490"/>
    </source>
</evidence>
<feature type="coiled-coil region" evidence="8">
    <location>
        <begin position="1465"/>
        <end position="1510"/>
    </location>
</feature>
<feature type="region of interest" description="Disordered" evidence="9">
    <location>
        <begin position="895"/>
        <end position="916"/>
    </location>
</feature>
<reference evidence="11 12" key="1">
    <citation type="submission" date="2016-05" db="EMBL/GenBank/DDBJ databases">
        <title>A degradative enzymes factory behind the ericoid mycorrhizal symbiosis.</title>
        <authorList>
            <consortium name="DOE Joint Genome Institute"/>
            <person name="Martino E."/>
            <person name="Morin E."/>
            <person name="Grelet G."/>
            <person name="Kuo A."/>
            <person name="Kohler A."/>
            <person name="Daghino S."/>
            <person name="Barry K."/>
            <person name="Choi C."/>
            <person name="Cichocki N."/>
            <person name="Clum A."/>
            <person name="Copeland A."/>
            <person name="Hainaut M."/>
            <person name="Haridas S."/>
            <person name="Labutti K."/>
            <person name="Lindquist E."/>
            <person name="Lipzen A."/>
            <person name="Khouja H.-R."/>
            <person name="Murat C."/>
            <person name="Ohm R."/>
            <person name="Olson A."/>
            <person name="Spatafora J."/>
            <person name="Veneault-Fourrey C."/>
            <person name="Henrissat B."/>
            <person name="Grigoriev I."/>
            <person name="Martin F."/>
            <person name="Perotto S."/>
        </authorList>
    </citation>
    <scope>NUCLEOTIDE SEQUENCE [LARGE SCALE GENOMIC DNA]</scope>
    <source>
        <strain evidence="11 12">UAMH 7357</strain>
    </source>
</reference>
<evidence type="ECO:0000256" key="4">
    <source>
        <dbReference type="ARBA" id="ARBA00022771"/>
    </source>
</evidence>
<keyword evidence="5" id="KW-0347">Helicase</keyword>
<name>A0A2J6QCT2_9HELO</name>
<dbReference type="EMBL" id="KZ613473">
    <property type="protein sequence ID" value="PMD24082.1"/>
    <property type="molecule type" value="Genomic_DNA"/>
</dbReference>
<protein>
    <recommendedName>
        <fullName evidence="10">RZ-type domain-containing protein</fullName>
    </recommendedName>
</protein>
<feature type="domain" description="RZ-type" evidence="10">
    <location>
        <begin position="1515"/>
        <end position="1590"/>
    </location>
</feature>
<dbReference type="Gene3D" id="3.40.50.300">
    <property type="entry name" value="P-loop containing nucleotide triphosphate hydrolases"/>
    <property type="match status" value="3"/>
</dbReference>
<dbReference type="PANTHER" id="PTHR10887">
    <property type="entry name" value="DNA2/NAM7 HELICASE FAMILY"/>
    <property type="match status" value="1"/>
</dbReference>
<dbReference type="OrthoDB" id="2423195at2759"/>
<keyword evidence="2" id="KW-0963">Cytoplasm</keyword>
<comment type="subcellular location">
    <subcellularLocation>
        <location evidence="1">Cytoplasm</location>
    </subcellularLocation>
</comment>
<dbReference type="InterPro" id="IPR041677">
    <property type="entry name" value="DNA2/NAM7_AAA_11"/>
</dbReference>
<proteinExistence type="predicted"/>
<evidence type="ECO:0000256" key="7">
    <source>
        <dbReference type="ARBA" id="ARBA00022859"/>
    </source>
</evidence>
<evidence type="ECO:0000256" key="3">
    <source>
        <dbReference type="ARBA" id="ARBA00022723"/>
    </source>
</evidence>
<sequence>MQLSHSVESWAASNTSSPRHGPPNETQEQQDAKTNYNVWKRLIKTEPRANDIRTMEAIWTGALEILNSDDKDWKQHLKTHTNGSGRFVKLVLPFLQVITHQSLLDCLSMDTAVGCLYNFFGGSNGTRALAFFENCCTNMLESKLGLTISGVDFEKGYISMLTTLRELLRREQRSVFNEDLPKLLNSIENVICAGGIEQQSLLFQILHNMINELRGMIARAQGLIHDAEQSAVEVVSTTVVTSTFPRRIITPGGQHDNEKKDIFLPSTDFDQPHFQADQVQRHLDIHFRLIRHDAFGELKDALSGLVLAVENDPSLLEQPRLSLGNIRAQFTHGLCSHGYLAIITARLATTSQRDVELIISKSPGNQVGILIEVPGVILATFIPILENLQDMQRLSQLPFRQWIVPDRLGYQDEDTKVVPPPLYARDTKFKVSLNSSPTDSEIIDKIATRTGLDRGQCEALMAALTREFALIQGPPGTGKSYLGVNLMRVLLDSSLEARLGPIIVICYTNHALVQFLEHLVAIGIKKIVQIRGQSKSKILEGKNLRIVAQSEGKSKYEGYSLAMTYKSYRISGEVGHRWETFDHYLKRTYPEIHSQVSGVDDEGFQIVGDPVNIWLTQPTAHTSAEQTLNHPLDELLALATQNIYSITVPGRIRLVDFWISQISNETTDSLFEAVKRADRLGQERINVHDEVDRRVLQSADVIGVTTTAGEILEGHMLSTMLPDIEHVIAIGDHHQLRPKINNFGLSLESQQGALYKLDRSQFERLAVGERGRSPFPVAQLNVQRRMRPEIYSLIRSIYPDLVDHKVVRSLLDFVGFRDNVFCMTQALLRHIVRQGVYSSTDIAPRLARWTIFNARRLRTPYAGQLQKFRGKFRNEYEIVLSDRDQEVLDKEGLTMNALDSEDEQAPEEARSGRKPLEKKNMSDLLRLETVDNFQGEEAKIVIVSLVQSNRNNKVGFLTTTNRINALLSRAQHGLYLIGNSETYSHIPMWKEVIGLVGAKEAVGKAFRLCCPRHSDADLQAFTPDDFERLSPEGGSQLPCNRRLNDCGYHREARCHSESMYRIFTCPKPLFSSLWDNLACGHPCSGTCSSCKFITNDQIVLKHSACAKICGRGYETCNHTCSKNCHEEQFSDHIQVRCPHNRCTLRCHEACAPCIEKCTWSCEHQPDCNMPCRAPCDRLPCDKRCKKILQCGHQCPELCGEQCPEDYGQTCSTKQDSQVHLLEMKTYGEIDLDETPVVVLGCCHFFTAETLDGMFQMSRVYELDGNEEITGLKDLSFEMASGVPRCPDCNRPIRQFATQRYNRIINRAVIDEMSKRFLVSGQDGLRVLKDEIDNTQQYFENSREYIARSVREAMKHHLVHRTFSAMLPRDRRITLGARAARLKVDFVVLADVLAISQIFGAPPDATPDSPGGTLYRKSQDYFEHCAKFIQDCNDENLPKIAVESTLQFAETARFFQSCMHSLKLDIKDAAATVTQARELLEQAKQLCLQKFQNAEELRKAAEETLRLLEKGWYEEVTPEEIASIKAAMVSGRGGIATHSGHWYNCANGHPFAIGECGMPMQLARCPECGAPIGGTNHREVAGVTRAEEMER</sequence>
<evidence type="ECO:0000313" key="11">
    <source>
        <dbReference type="EMBL" id="PMD24082.1"/>
    </source>
</evidence>
<dbReference type="InterPro" id="IPR045055">
    <property type="entry name" value="DNA2/NAM7-like"/>
</dbReference>
<keyword evidence="6" id="KW-0862">Zinc</keyword>
<evidence type="ECO:0000256" key="9">
    <source>
        <dbReference type="SAM" id="MobiDB-lite"/>
    </source>
</evidence>
<keyword evidence="7" id="KW-0391">Immunity</keyword>
<keyword evidence="3" id="KW-0479">Metal-binding</keyword>
<evidence type="ECO:0000256" key="6">
    <source>
        <dbReference type="ARBA" id="ARBA00022833"/>
    </source>
</evidence>
<dbReference type="GO" id="GO:0002376">
    <property type="term" value="P:immune system process"/>
    <property type="evidence" value="ECO:0007669"/>
    <property type="project" value="UniProtKB-KW"/>
</dbReference>
<keyword evidence="12" id="KW-1185">Reference proteome</keyword>
<dbReference type="SUPFAM" id="SSF52540">
    <property type="entry name" value="P-loop containing nucleoside triphosphate hydrolases"/>
    <property type="match status" value="1"/>
</dbReference>
<dbReference type="GO" id="GO:0031048">
    <property type="term" value="P:regulatory ncRNA-mediated heterochromatin formation"/>
    <property type="evidence" value="ECO:0007669"/>
    <property type="project" value="TreeGrafter"/>
</dbReference>
<dbReference type="InterPro" id="IPR041679">
    <property type="entry name" value="DNA2/NAM7-like_C"/>
</dbReference>
<dbReference type="Pfam" id="PF20173">
    <property type="entry name" value="ZnF_RZ-type"/>
    <property type="match status" value="1"/>
</dbReference>
<dbReference type="InterPro" id="IPR027417">
    <property type="entry name" value="P-loop_NTPase"/>
</dbReference>
<keyword evidence="4" id="KW-0863">Zinc-finger</keyword>
<dbReference type="GO" id="GO:0008270">
    <property type="term" value="F:zinc ion binding"/>
    <property type="evidence" value="ECO:0007669"/>
    <property type="project" value="UniProtKB-KW"/>
</dbReference>
<dbReference type="GO" id="GO:0005737">
    <property type="term" value="C:cytoplasm"/>
    <property type="evidence" value="ECO:0007669"/>
    <property type="project" value="UniProtKB-SubCell"/>
</dbReference>
<dbReference type="STRING" id="1745343.A0A2J6QCT2"/>
<keyword evidence="8" id="KW-0175">Coiled coil</keyword>
<gene>
    <name evidence="11" type="ORF">NA56DRAFT_669275</name>
</gene>
<dbReference type="InterPro" id="IPR046439">
    <property type="entry name" value="ZF_RZ_dom"/>
</dbReference>
<accession>A0A2J6QCT2</accession>
<dbReference type="GO" id="GO:0031380">
    <property type="term" value="C:nuclear RNA-directed RNA polymerase complex"/>
    <property type="evidence" value="ECO:0007669"/>
    <property type="project" value="TreeGrafter"/>
</dbReference>
<dbReference type="GO" id="GO:0004386">
    <property type="term" value="F:helicase activity"/>
    <property type="evidence" value="ECO:0007669"/>
    <property type="project" value="InterPro"/>
</dbReference>
<keyword evidence="5" id="KW-0547">Nucleotide-binding</keyword>
<keyword evidence="5" id="KW-0378">Hydrolase</keyword>
<feature type="compositionally biased region" description="Basic and acidic residues" evidence="9">
    <location>
        <begin position="907"/>
        <end position="916"/>
    </location>
</feature>
<evidence type="ECO:0000256" key="8">
    <source>
        <dbReference type="SAM" id="Coils"/>
    </source>
</evidence>
<dbReference type="CDD" id="cd18808">
    <property type="entry name" value="SF1_C_Upf1"/>
    <property type="match status" value="1"/>
</dbReference>